<dbReference type="Proteomes" id="UP000523139">
    <property type="component" value="Unassembled WGS sequence"/>
</dbReference>
<gene>
    <name evidence="4" type="ORF">HGQ17_05180</name>
</gene>
<name>A0A7X8TIK0_9MICC</name>
<dbReference type="InterPro" id="IPR050482">
    <property type="entry name" value="Sensor_HK_TwoCompSys"/>
</dbReference>
<dbReference type="Gene3D" id="3.30.565.10">
    <property type="entry name" value="Histidine kinase-like ATPase, C-terminal domain"/>
    <property type="match status" value="1"/>
</dbReference>
<protein>
    <recommendedName>
        <fullName evidence="6">Signal transduction histidine kinase subgroup 3 dimerisation and phosphoacceptor domain-containing protein</fullName>
    </recommendedName>
</protein>
<dbReference type="GO" id="GO:0000160">
    <property type="term" value="P:phosphorelay signal transduction system"/>
    <property type="evidence" value="ECO:0007669"/>
    <property type="project" value="UniProtKB-KW"/>
</dbReference>
<keyword evidence="1" id="KW-0808">Transferase</keyword>
<dbReference type="PANTHER" id="PTHR24421:SF63">
    <property type="entry name" value="SENSOR HISTIDINE KINASE DESK"/>
    <property type="match status" value="1"/>
</dbReference>
<reference evidence="4 5" key="1">
    <citation type="submission" date="2020-04" db="EMBL/GenBank/DDBJ databases">
        <title>Nesterenkonia sp. nov., isolated from marine sediment.</title>
        <authorList>
            <person name="Zhang G."/>
        </authorList>
    </citation>
    <scope>NUCLEOTIDE SEQUENCE [LARGE SCALE GENOMIC DNA]</scope>
    <source>
        <strain evidence="4 5">MY13</strain>
    </source>
</reference>
<dbReference type="SUPFAM" id="SSF55874">
    <property type="entry name" value="ATPase domain of HSP90 chaperone/DNA topoisomerase II/histidine kinase"/>
    <property type="match status" value="1"/>
</dbReference>
<dbReference type="AlphaFoldDB" id="A0A7X8TIK0"/>
<comment type="caution">
    <text evidence="4">The sequence shown here is derived from an EMBL/GenBank/DDBJ whole genome shotgun (WGS) entry which is preliminary data.</text>
</comment>
<organism evidence="4 5">
    <name type="scientific">Nesterenkonia sedimenti</name>
    <dbReference type="NCBI Taxonomy" id="1463632"/>
    <lineage>
        <taxon>Bacteria</taxon>
        <taxon>Bacillati</taxon>
        <taxon>Actinomycetota</taxon>
        <taxon>Actinomycetes</taxon>
        <taxon>Micrococcales</taxon>
        <taxon>Micrococcaceae</taxon>
        <taxon>Nesterenkonia</taxon>
    </lineage>
</organism>
<evidence type="ECO:0000313" key="4">
    <source>
        <dbReference type="EMBL" id="NLS09411.1"/>
    </source>
</evidence>
<evidence type="ECO:0008006" key="6">
    <source>
        <dbReference type="Google" id="ProtNLM"/>
    </source>
</evidence>
<evidence type="ECO:0000256" key="3">
    <source>
        <dbReference type="ARBA" id="ARBA00023012"/>
    </source>
</evidence>
<keyword evidence="3" id="KW-0902">Two-component regulatory system</keyword>
<keyword evidence="5" id="KW-1185">Reference proteome</keyword>
<dbReference type="RefSeq" id="WP_168886909.1">
    <property type="nucleotide sequence ID" value="NZ_JABAHY010000003.1"/>
</dbReference>
<proteinExistence type="predicted"/>
<dbReference type="PANTHER" id="PTHR24421">
    <property type="entry name" value="NITRATE/NITRITE SENSOR PROTEIN NARX-RELATED"/>
    <property type="match status" value="1"/>
</dbReference>
<evidence type="ECO:0000256" key="2">
    <source>
        <dbReference type="ARBA" id="ARBA00022777"/>
    </source>
</evidence>
<dbReference type="EMBL" id="JABAHY010000003">
    <property type="protein sequence ID" value="NLS09411.1"/>
    <property type="molecule type" value="Genomic_DNA"/>
</dbReference>
<evidence type="ECO:0000313" key="5">
    <source>
        <dbReference type="Proteomes" id="UP000523139"/>
    </source>
</evidence>
<keyword evidence="2" id="KW-0418">Kinase</keyword>
<dbReference type="InterPro" id="IPR036890">
    <property type="entry name" value="HATPase_C_sf"/>
</dbReference>
<sequence>MGGRGRRWGPIDRRSGVALAEKLIDSDPDRASEELREVHELVGSTITETKELAYAQRRLNLTSELENAKNLFEAGGIAVEVQRETEGQAEASPHNELLGQVLREATTNILRHAQSTRVRIRLSEQWISITNDGADSHAQGKPQLRGLENLRQRVTDSGGRLRVESDQGRFLTEASFAPDGGAVR</sequence>
<dbReference type="GO" id="GO:0016301">
    <property type="term" value="F:kinase activity"/>
    <property type="evidence" value="ECO:0007669"/>
    <property type="project" value="UniProtKB-KW"/>
</dbReference>
<dbReference type="CDD" id="cd16917">
    <property type="entry name" value="HATPase_UhpB-NarQ-NarX-like"/>
    <property type="match status" value="1"/>
</dbReference>
<evidence type="ECO:0000256" key="1">
    <source>
        <dbReference type="ARBA" id="ARBA00022679"/>
    </source>
</evidence>
<accession>A0A7X8TIK0</accession>